<feature type="compositionally biased region" description="Polar residues" evidence="1">
    <location>
        <begin position="1"/>
        <end position="21"/>
    </location>
</feature>
<evidence type="ECO:0000313" key="2">
    <source>
        <dbReference type="EMBL" id="KAA8897928.1"/>
    </source>
</evidence>
<keyword evidence="3" id="KW-1185">Reference proteome</keyword>
<feature type="compositionally biased region" description="Low complexity" evidence="1">
    <location>
        <begin position="280"/>
        <end position="289"/>
    </location>
</feature>
<feature type="region of interest" description="Disordered" evidence="1">
    <location>
        <begin position="1"/>
        <end position="24"/>
    </location>
</feature>
<dbReference type="GeneID" id="54783432"/>
<dbReference type="OrthoDB" id="4095156at2759"/>
<evidence type="ECO:0000256" key="1">
    <source>
        <dbReference type="SAM" id="MobiDB-lite"/>
    </source>
</evidence>
<accession>A0A642UF73</accession>
<feature type="region of interest" description="Disordered" evidence="1">
    <location>
        <begin position="266"/>
        <end position="303"/>
    </location>
</feature>
<gene>
    <name evidence="2" type="ORF">DIURU_004781</name>
</gene>
<sequence length="349" mass="39657">MSLSSRHPSSQKTMFPSSESSLYPVGSGRTGSSALSYFSTKPSLLHSKEGSDVHSFVSKPRRWPFRRGSSRGLVATNEPPLIDTLGLDATVAKVIAQHRQLTGLHDKMLADWQTWASGLPEDTEKVTLRFTRMFMAYSTLFDCAIDDFEALHSTLLCIRDREIKQRRLGKDRYHMQEQAKQAMIRNGPQSYDNTKLQESLEENLNSFRFVKQQLKRAIDSELRESVDQFTLHWGQVVHDTDERIEGWIKENAQAVLDATWEEYDENAYSTRPPPKRETSDSTAGTTGTTVKREQGWNVSDEAPWSDKVLGDLSNVPKVRDHPYHQYKPAETPCLIDDPMMSPAAEWGSM</sequence>
<evidence type="ECO:0000313" key="3">
    <source>
        <dbReference type="Proteomes" id="UP000449547"/>
    </source>
</evidence>
<dbReference type="EMBL" id="SWFT01000149">
    <property type="protein sequence ID" value="KAA8897928.1"/>
    <property type="molecule type" value="Genomic_DNA"/>
</dbReference>
<organism evidence="2 3">
    <name type="scientific">Diutina rugosa</name>
    <name type="common">Yeast</name>
    <name type="synonym">Candida rugosa</name>
    <dbReference type="NCBI Taxonomy" id="5481"/>
    <lineage>
        <taxon>Eukaryota</taxon>
        <taxon>Fungi</taxon>
        <taxon>Dikarya</taxon>
        <taxon>Ascomycota</taxon>
        <taxon>Saccharomycotina</taxon>
        <taxon>Pichiomycetes</taxon>
        <taxon>Debaryomycetaceae</taxon>
        <taxon>Diutina</taxon>
    </lineage>
</organism>
<protein>
    <submittedName>
        <fullName evidence="2">Uncharacterized protein</fullName>
    </submittedName>
</protein>
<comment type="caution">
    <text evidence="2">The sequence shown here is derived from an EMBL/GenBank/DDBJ whole genome shotgun (WGS) entry which is preliminary data.</text>
</comment>
<dbReference type="AlphaFoldDB" id="A0A642UF73"/>
<reference evidence="2 3" key="1">
    <citation type="submission" date="2019-07" db="EMBL/GenBank/DDBJ databases">
        <title>Genome assembly of two rare yeast pathogens: Diutina rugosa and Trichomonascus ciferrii.</title>
        <authorList>
            <person name="Mixao V."/>
            <person name="Saus E."/>
            <person name="Hansen A."/>
            <person name="Lass-Flor C."/>
            <person name="Gabaldon T."/>
        </authorList>
    </citation>
    <scope>NUCLEOTIDE SEQUENCE [LARGE SCALE GENOMIC DNA]</scope>
    <source>
        <strain evidence="2 3">CBS 613</strain>
    </source>
</reference>
<dbReference type="RefSeq" id="XP_034010185.1">
    <property type="nucleotide sequence ID" value="XM_034157692.1"/>
</dbReference>
<dbReference type="Proteomes" id="UP000449547">
    <property type="component" value="Unassembled WGS sequence"/>
</dbReference>
<proteinExistence type="predicted"/>
<name>A0A642UF73_DIURU</name>
<dbReference type="VEuPathDB" id="FungiDB:DIURU_004781"/>